<dbReference type="GO" id="GO:0052693">
    <property type="term" value="F:epoxyqueuosine reductase activity"/>
    <property type="evidence" value="ECO:0007669"/>
    <property type="project" value="UniProtKB-EC"/>
</dbReference>
<keyword evidence="1" id="KW-0408">Iron</keyword>
<proteinExistence type="predicted"/>
<dbReference type="InterPro" id="IPR017896">
    <property type="entry name" value="4Fe4S_Fe-S-bd"/>
</dbReference>
<feature type="domain" description="4Fe-4S ferredoxin-type" evidence="2">
    <location>
        <begin position="170"/>
        <end position="199"/>
    </location>
</feature>
<dbReference type="Proteomes" id="UP001208689">
    <property type="component" value="Chromosome"/>
</dbReference>
<accession>A0ABY6HVB4</accession>
<dbReference type="EMBL" id="CP104013">
    <property type="protein sequence ID" value="UYP46812.1"/>
    <property type="molecule type" value="Genomic_DNA"/>
</dbReference>
<dbReference type="Gene3D" id="3.30.70.20">
    <property type="match status" value="1"/>
</dbReference>
<name>A0ABY6HVB4_9ARCH</name>
<dbReference type="EC" id="1.17.99.6" evidence="3"/>
<sequence>MPTIEKIPMKYKYTTVSVKHLKDLRDDIDKLKQDDKLSHNETFLSYIENKTFELPDEMPNAKFLIIVASYTKLARITVNYNESKQPMFIPPQYYYDGVTAEMIEDSLRQDVLKDSTQPLIRANGVLMKNAAVRSGLGKYGRNNICYVDEMGSFITLLGFFTEHEFLDDYWGERQLMEYCRTCNFCLDNCPTNAIRKENFVIDVAKCVTLYNEVEGEFPKWIEPSVHNAMMGCLRCQYKCPGNRIAAKDLINLGELSAEETRMILNQSIPEDKLQNICNKLKMFKPEHSKTMLPIISRNLKVLLK</sequence>
<keyword evidence="1" id="KW-0004">4Fe-4S</keyword>
<evidence type="ECO:0000259" key="2">
    <source>
        <dbReference type="PROSITE" id="PS51379"/>
    </source>
</evidence>
<keyword evidence="4" id="KW-1185">Reference proteome</keyword>
<protein>
    <submittedName>
        <fullName evidence="3">Epoxyqueuosine reductase</fullName>
        <ecNumber evidence="3">1.17.99.6</ecNumber>
    </submittedName>
</protein>
<dbReference type="PROSITE" id="PS00198">
    <property type="entry name" value="4FE4S_FER_1"/>
    <property type="match status" value="1"/>
</dbReference>
<dbReference type="PANTHER" id="PTHR30002">
    <property type="entry name" value="EPOXYQUEUOSINE REDUCTASE"/>
    <property type="match status" value="1"/>
</dbReference>
<evidence type="ECO:0000256" key="1">
    <source>
        <dbReference type="ARBA" id="ARBA00022485"/>
    </source>
</evidence>
<dbReference type="PANTHER" id="PTHR30002:SF4">
    <property type="entry name" value="EPOXYQUEUOSINE REDUCTASE"/>
    <property type="match status" value="1"/>
</dbReference>
<organism evidence="3 4">
    <name type="scientific">Candidatus Lokiarchaeum ossiferum</name>
    <dbReference type="NCBI Taxonomy" id="2951803"/>
    <lineage>
        <taxon>Archaea</taxon>
        <taxon>Promethearchaeati</taxon>
        <taxon>Promethearchaeota</taxon>
        <taxon>Promethearchaeia</taxon>
        <taxon>Promethearchaeales</taxon>
        <taxon>Promethearchaeaceae</taxon>
        <taxon>Candidatus Lokiarchaeum</taxon>
    </lineage>
</organism>
<keyword evidence="1" id="KW-0479">Metal-binding</keyword>
<reference evidence="3" key="1">
    <citation type="submission" date="2022-09" db="EMBL/GenBank/DDBJ databases">
        <title>Actin cytoskeleton and complex cell architecture in an #Asgard archaeon.</title>
        <authorList>
            <person name="Ponce Toledo R.I."/>
            <person name="Schleper C."/>
            <person name="Rodrigues Oliveira T."/>
            <person name="Wollweber F."/>
            <person name="Xu J."/>
            <person name="Rittmann S."/>
            <person name="Klingl A."/>
            <person name="Pilhofer M."/>
        </authorList>
    </citation>
    <scope>NUCLEOTIDE SEQUENCE</scope>
    <source>
        <strain evidence="3">B-35</strain>
    </source>
</reference>
<evidence type="ECO:0000313" key="4">
    <source>
        <dbReference type="Proteomes" id="UP001208689"/>
    </source>
</evidence>
<dbReference type="PROSITE" id="PS51379">
    <property type="entry name" value="4FE4S_FER_2"/>
    <property type="match status" value="1"/>
</dbReference>
<keyword evidence="3" id="KW-0560">Oxidoreductase</keyword>
<dbReference type="InterPro" id="IPR004453">
    <property type="entry name" value="QueG"/>
</dbReference>
<dbReference type="SUPFAM" id="SSF54862">
    <property type="entry name" value="4Fe-4S ferredoxins"/>
    <property type="match status" value="1"/>
</dbReference>
<evidence type="ECO:0000313" key="3">
    <source>
        <dbReference type="EMBL" id="UYP46812.1"/>
    </source>
</evidence>
<dbReference type="Pfam" id="PF13484">
    <property type="entry name" value="Fer4_16"/>
    <property type="match status" value="1"/>
</dbReference>
<dbReference type="InterPro" id="IPR017900">
    <property type="entry name" value="4Fe4S_Fe_S_CS"/>
</dbReference>
<keyword evidence="1" id="KW-0411">Iron-sulfur</keyword>
<gene>
    <name evidence="3" type="ORF">NEF87_003097</name>
</gene>